<keyword evidence="11" id="KW-0464">Manganese</keyword>
<keyword evidence="6" id="KW-1133">Transmembrane helix</keyword>
<keyword evidence="11" id="KW-0808">Transferase</keyword>
<evidence type="ECO:0000256" key="5">
    <source>
        <dbReference type="ARBA" id="ARBA00022968"/>
    </source>
</evidence>
<dbReference type="Pfam" id="PF00652">
    <property type="entry name" value="Ricin_B_lectin"/>
    <property type="match status" value="1"/>
</dbReference>
<evidence type="ECO:0000256" key="9">
    <source>
        <dbReference type="ARBA" id="ARBA00023157"/>
    </source>
</evidence>
<dbReference type="InterPro" id="IPR045885">
    <property type="entry name" value="GalNAc-T"/>
</dbReference>
<keyword evidence="5" id="KW-0735">Signal-anchor</keyword>
<reference evidence="13" key="3">
    <citation type="submission" date="2025-05" db="UniProtKB">
        <authorList>
            <consortium name="EnsemblMetazoa"/>
        </authorList>
    </citation>
    <scope>IDENTIFICATION</scope>
</reference>
<dbReference type="UniPathway" id="UPA00378"/>
<protein>
    <recommendedName>
        <fullName evidence="11">Polypeptide N-acetylgalactosaminyltransferase</fullName>
        <ecNumber evidence="11">2.4.1.-</ecNumber>
    </recommendedName>
    <alternativeName>
        <fullName evidence="11">Protein-UDP acetylgalactosaminyltransferase</fullName>
    </alternativeName>
</protein>
<comment type="similarity">
    <text evidence="2 11">Belongs to the glycosyltransferase 2 family. GalNAc-T subfamily.</text>
</comment>
<evidence type="ECO:0000256" key="11">
    <source>
        <dbReference type="RuleBase" id="RU361242"/>
    </source>
</evidence>
<dbReference type="InterPro" id="IPR035992">
    <property type="entry name" value="Ricin_B-like_lectins"/>
</dbReference>
<evidence type="ECO:0000256" key="7">
    <source>
        <dbReference type="ARBA" id="ARBA00023034"/>
    </source>
</evidence>
<feature type="domain" description="Ricin B lectin" evidence="12">
    <location>
        <begin position="482"/>
        <end position="615"/>
    </location>
</feature>
<comment type="pathway">
    <text evidence="11">Protein modification; protein glycosylation.</text>
</comment>
<dbReference type="InterPro" id="IPR000772">
    <property type="entry name" value="Ricin_B_lectin"/>
</dbReference>
<dbReference type="Proteomes" id="UP001652680">
    <property type="component" value="Unassembled WGS sequence"/>
</dbReference>
<keyword evidence="8" id="KW-0472">Membrane</keyword>
<dbReference type="AlphaFoldDB" id="A0A6P4EX53"/>
<evidence type="ECO:0000256" key="4">
    <source>
        <dbReference type="ARBA" id="ARBA00022734"/>
    </source>
</evidence>
<organism evidence="15">
    <name type="scientific">Drosophila rhopaloa</name>
    <name type="common">Fruit fly</name>
    <dbReference type="NCBI Taxonomy" id="1041015"/>
    <lineage>
        <taxon>Eukaryota</taxon>
        <taxon>Metazoa</taxon>
        <taxon>Ecdysozoa</taxon>
        <taxon>Arthropoda</taxon>
        <taxon>Hexapoda</taxon>
        <taxon>Insecta</taxon>
        <taxon>Pterygota</taxon>
        <taxon>Neoptera</taxon>
        <taxon>Endopterygota</taxon>
        <taxon>Diptera</taxon>
        <taxon>Brachycera</taxon>
        <taxon>Muscomorpha</taxon>
        <taxon>Ephydroidea</taxon>
        <taxon>Drosophilidae</taxon>
        <taxon>Drosophila</taxon>
        <taxon>Sophophora</taxon>
    </lineage>
</organism>
<dbReference type="GO" id="GO:0030246">
    <property type="term" value="F:carbohydrate binding"/>
    <property type="evidence" value="ECO:0007669"/>
    <property type="project" value="UniProtKB-KW"/>
</dbReference>
<name>A0A6P4EX53_DRORH</name>
<comment type="subcellular location">
    <subcellularLocation>
        <location evidence="1 11">Golgi apparatus membrane</location>
        <topology evidence="1 11">Single-pass type II membrane protein</topology>
    </subcellularLocation>
</comment>
<dbReference type="EnsemblMetazoa" id="XM_017127286.2">
    <property type="protein sequence ID" value="XP_016982775.1"/>
    <property type="gene ID" value="LOC108047190"/>
</dbReference>
<dbReference type="Pfam" id="PF00535">
    <property type="entry name" value="Glycos_transf_2"/>
    <property type="match status" value="1"/>
</dbReference>
<gene>
    <name evidence="15" type="primary">LOC108047190</name>
    <name evidence="13" type="synonym">108047190</name>
</gene>
<keyword evidence="3" id="KW-0812">Transmembrane</keyword>
<keyword evidence="10" id="KW-0325">Glycoprotein</keyword>
<evidence type="ECO:0000256" key="10">
    <source>
        <dbReference type="ARBA" id="ARBA00023180"/>
    </source>
</evidence>
<keyword evidence="4 11" id="KW-0430">Lectin</keyword>
<comment type="cofactor">
    <cofactor evidence="11">
        <name>Mn(2+)</name>
        <dbReference type="ChEBI" id="CHEBI:29035"/>
    </cofactor>
</comment>
<dbReference type="GO" id="GO:0000139">
    <property type="term" value="C:Golgi membrane"/>
    <property type="evidence" value="ECO:0007669"/>
    <property type="project" value="UniProtKB-SubCell"/>
</dbReference>
<reference evidence="15" key="2">
    <citation type="submission" date="2025-04" db="UniProtKB">
        <authorList>
            <consortium name="RefSeq"/>
        </authorList>
    </citation>
    <scope>IDENTIFICATION</scope>
</reference>
<evidence type="ECO:0000256" key="8">
    <source>
        <dbReference type="ARBA" id="ARBA00023136"/>
    </source>
</evidence>
<dbReference type="EC" id="2.4.1.-" evidence="11"/>
<dbReference type="InterPro" id="IPR001173">
    <property type="entry name" value="Glyco_trans_2-like"/>
</dbReference>
<keyword evidence="14" id="KW-1185">Reference proteome</keyword>
<evidence type="ECO:0000259" key="12">
    <source>
        <dbReference type="SMART" id="SM00458"/>
    </source>
</evidence>
<dbReference type="CDD" id="cd23461">
    <property type="entry name" value="beta-trefoil_Ricin_Pgant8-like"/>
    <property type="match status" value="1"/>
</dbReference>
<evidence type="ECO:0000256" key="6">
    <source>
        <dbReference type="ARBA" id="ARBA00022989"/>
    </source>
</evidence>
<dbReference type="SUPFAM" id="SSF50370">
    <property type="entry name" value="Ricin B-like lectins"/>
    <property type="match status" value="1"/>
</dbReference>
<evidence type="ECO:0000256" key="2">
    <source>
        <dbReference type="ARBA" id="ARBA00005680"/>
    </source>
</evidence>
<dbReference type="PROSITE" id="PS50231">
    <property type="entry name" value="RICIN_B_LECTIN"/>
    <property type="match status" value="1"/>
</dbReference>
<evidence type="ECO:0000313" key="15">
    <source>
        <dbReference type="RefSeq" id="XP_016982775.1"/>
    </source>
</evidence>
<dbReference type="GeneID" id="108047190"/>
<dbReference type="GO" id="GO:0004653">
    <property type="term" value="F:polypeptide N-acetylgalactosaminyltransferase activity"/>
    <property type="evidence" value="ECO:0007669"/>
    <property type="project" value="TreeGrafter"/>
</dbReference>
<dbReference type="SMART" id="SM00458">
    <property type="entry name" value="RICIN"/>
    <property type="match status" value="1"/>
</dbReference>
<dbReference type="CDD" id="cd02510">
    <property type="entry name" value="pp-GalNAc-T"/>
    <property type="match status" value="1"/>
</dbReference>
<evidence type="ECO:0000313" key="14">
    <source>
        <dbReference type="Proteomes" id="UP001652680"/>
    </source>
</evidence>
<dbReference type="OrthoDB" id="7841942at2759"/>
<dbReference type="Gene3D" id="3.90.550.10">
    <property type="entry name" value="Spore Coat Polysaccharide Biosynthesis Protein SpsA, Chain A"/>
    <property type="match status" value="1"/>
</dbReference>
<keyword evidence="7 11" id="KW-0333">Golgi apparatus</keyword>
<dbReference type="GO" id="GO:0006493">
    <property type="term" value="P:protein O-linked glycosylation"/>
    <property type="evidence" value="ECO:0007669"/>
    <property type="project" value="TreeGrafter"/>
</dbReference>
<evidence type="ECO:0000256" key="1">
    <source>
        <dbReference type="ARBA" id="ARBA00004323"/>
    </source>
</evidence>
<dbReference type="PANTHER" id="PTHR11675:SF134">
    <property type="entry name" value="N-ACETYLGALACTOSAMINYLTRANSFERASE 4-RELATED"/>
    <property type="match status" value="1"/>
</dbReference>
<proteinExistence type="inferred from homology"/>
<dbReference type="InterPro" id="IPR029044">
    <property type="entry name" value="Nucleotide-diphossugar_trans"/>
</dbReference>
<keyword evidence="11" id="KW-0328">Glycosyltransferase</keyword>
<dbReference type="RefSeq" id="XP_016982775.1">
    <property type="nucleotide sequence ID" value="XM_017127286.1"/>
</dbReference>
<dbReference type="PANTHER" id="PTHR11675">
    <property type="entry name" value="N-ACETYLGALACTOSAMINYLTRANSFERASE"/>
    <property type="match status" value="1"/>
</dbReference>
<dbReference type="Gene3D" id="2.80.10.50">
    <property type="match status" value="1"/>
</dbReference>
<evidence type="ECO:0000256" key="3">
    <source>
        <dbReference type="ARBA" id="ARBA00022692"/>
    </source>
</evidence>
<accession>A0A6P4EX53</accession>
<sequence>MNLDLRLIVRLLLAILLGSLISTVLMGTQMHRRIMESMVNKINQKVTRFETEIPKRQLPLTLSQNELDIFKTQRNVNFRLPHQTAVKDWHDHVVIKADKSRIGLGEQGRPAEIPNTNEKEETVELYEIHGFNAQLSDHISLSRSLPDIRPLSCWNRKYLERLPNVTVIIAFHNEHLSVLLRSITSIINRSPPELLKQVVLVDDGSNFSDLGQKLDDFVTINFPSIVEILRLTERRGLIKARMEAAKIASCQVLVFLDSHIEVNNNWLPPLLEPIVINRSIVTGPILDIIWHKTFAYTKYNSLTRSGFNWWLQIQRLPVFPEDQGFGSTPYRTALLVGVMAIDRDYFWNLGGYDEELDIWGGEQFEMSFKVWMCGGMMLYVPCSRVGHINRGPMSPKPNPRSYNFLATNYKRVAEVWMDEYRKYVYDRNPELYEKIQVGLLSGRKSLRRALQCKSFAWYMDAVAQDFLNKFPTVDVNPMAVISGPIESVAYPGFCVDSLDRKHKRPVVLSRCMGNRTKSGEYQQWHLTKDQEIRLMDGGDCLETQGIKSKSVWLFHCHENGGNQYWFYNRRHRWIQQGQMWIWCLEAHLPNGQEVGKVLSNNACHKNNPKQQWKFGEIAVHDPQTQYRGA</sequence>
<keyword evidence="9 11" id="KW-1015">Disulfide bond</keyword>
<dbReference type="SUPFAM" id="SSF53448">
    <property type="entry name" value="Nucleotide-diphospho-sugar transferases"/>
    <property type="match status" value="1"/>
</dbReference>
<evidence type="ECO:0000313" key="13">
    <source>
        <dbReference type="EnsemblMetazoa" id="XP_016982775.1"/>
    </source>
</evidence>
<reference evidence="14" key="1">
    <citation type="journal article" date="2021" name="Elife">
        <title>Highly contiguous assemblies of 101 drosophilid genomes.</title>
        <authorList>
            <person name="Kim B.Y."/>
            <person name="Wang J.R."/>
            <person name="Miller D.E."/>
            <person name="Barmina O."/>
            <person name="Delaney E."/>
            <person name="Thompson A."/>
            <person name="Comeault A.A."/>
            <person name="Peede D."/>
            <person name="D'Agostino E.R."/>
            <person name="Pelaez J."/>
            <person name="Aguilar J.M."/>
            <person name="Haji D."/>
            <person name="Matsunaga T."/>
            <person name="Armstrong E.E."/>
            <person name="Zych M."/>
            <person name="Ogawa Y."/>
            <person name="Stamenkovic-Radak M."/>
            <person name="Jelic M."/>
            <person name="Veselinovic M.S."/>
            <person name="Tanaskovic M."/>
            <person name="Eric P."/>
            <person name="Gao J.J."/>
            <person name="Katoh T.K."/>
            <person name="Toda M.J."/>
            <person name="Watabe H."/>
            <person name="Watada M."/>
            <person name="Davis J.S."/>
            <person name="Moyle L.C."/>
            <person name="Manoli G."/>
            <person name="Bertolini E."/>
            <person name="Kostal V."/>
            <person name="Hawley R.S."/>
            <person name="Takahashi A."/>
            <person name="Jones C.D."/>
            <person name="Price D.K."/>
            <person name="Whiteman N."/>
            <person name="Kopp A."/>
            <person name="Matute D.R."/>
            <person name="Petrov D.A."/>
        </authorList>
    </citation>
    <scope>NUCLEOTIDE SEQUENCE [LARGE SCALE GENOMIC DNA]</scope>
</reference>